<dbReference type="AlphaFoldDB" id="A0AAW1UP09"/>
<evidence type="ECO:0000313" key="2">
    <source>
        <dbReference type="Proteomes" id="UP001431783"/>
    </source>
</evidence>
<reference evidence="1 2" key="1">
    <citation type="submission" date="2023-03" db="EMBL/GenBank/DDBJ databases">
        <title>Genome insight into feeding habits of ladybird beetles.</title>
        <authorList>
            <person name="Li H.-S."/>
            <person name="Huang Y.-H."/>
            <person name="Pang H."/>
        </authorList>
    </citation>
    <scope>NUCLEOTIDE SEQUENCE [LARGE SCALE GENOMIC DNA]</scope>
    <source>
        <strain evidence="1">SYSU_2023b</strain>
        <tissue evidence="1">Whole body</tissue>
    </source>
</reference>
<protein>
    <submittedName>
        <fullName evidence="1">Uncharacterized protein</fullName>
    </submittedName>
</protein>
<gene>
    <name evidence="1" type="ORF">WA026_020364</name>
</gene>
<sequence>MKAKLSPFNGLIPVFTVFTVIECDTPILMPLSENQRPELPIRPINKGTRTADLTAFSCVPPLFISYYRNDPVWAYMEGCRQGKKQEKFATFPNRFWAKTGSGTERDRNKLELNWGPLYGHFIRD</sequence>
<accession>A0AAW1UP09</accession>
<dbReference type="Proteomes" id="UP001431783">
    <property type="component" value="Unassembled WGS sequence"/>
</dbReference>
<name>A0AAW1UP09_9CUCU</name>
<dbReference type="EMBL" id="JARQZJ010000074">
    <property type="protein sequence ID" value="KAK9882258.1"/>
    <property type="molecule type" value="Genomic_DNA"/>
</dbReference>
<keyword evidence="2" id="KW-1185">Reference proteome</keyword>
<proteinExistence type="predicted"/>
<evidence type="ECO:0000313" key="1">
    <source>
        <dbReference type="EMBL" id="KAK9882258.1"/>
    </source>
</evidence>
<comment type="caution">
    <text evidence="1">The sequence shown here is derived from an EMBL/GenBank/DDBJ whole genome shotgun (WGS) entry which is preliminary data.</text>
</comment>
<organism evidence="1 2">
    <name type="scientific">Henosepilachna vigintioctopunctata</name>
    <dbReference type="NCBI Taxonomy" id="420089"/>
    <lineage>
        <taxon>Eukaryota</taxon>
        <taxon>Metazoa</taxon>
        <taxon>Ecdysozoa</taxon>
        <taxon>Arthropoda</taxon>
        <taxon>Hexapoda</taxon>
        <taxon>Insecta</taxon>
        <taxon>Pterygota</taxon>
        <taxon>Neoptera</taxon>
        <taxon>Endopterygota</taxon>
        <taxon>Coleoptera</taxon>
        <taxon>Polyphaga</taxon>
        <taxon>Cucujiformia</taxon>
        <taxon>Coccinelloidea</taxon>
        <taxon>Coccinellidae</taxon>
        <taxon>Epilachninae</taxon>
        <taxon>Epilachnini</taxon>
        <taxon>Henosepilachna</taxon>
    </lineage>
</organism>